<reference evidence="1 2" key="1">
    <citation type="submission" date="2014-04" db="EMBL/GenBank/DDBJ databases">
        <authorList>
            <consortium name="DOE Joint Genome Institute"/>
            <person name="Kuo A."/>
            <person name="Gay G."/>
            <person name="Dore J."/>
            <person name="Kohler A."/>
            <person name="Nagy L.G."/>
            <person name="Floudas D."/>
            <person name="Copeland A."/>
            <person name="Barry K.W."/>
            <person name="Cichocki N."/>
            <person name="Veneault-Fourrey C."/>
            <person name="LaButti K."/>
            <person name="Lindquist E.A."/>
            <person name="Lipzen A."/>
            <person name="Lundell T."/>
            <person name="Morin E."/>
            <person name="Murat C."/>
            <person name="Sun H."/>
            <person name="Tunlid A."/>
            <person name="Henrissat B."/>
            <person name="Grigoriev I.V."/>
            <person name="Hibbett D.S."/>
            <person name="Martin F."/>
            <person name="Nordberg H.P."/>
            <person name="Cantor M.N."/>
            <person name="Hua S.X."/>
        </authorList>
    </citation>
    <scope>NUCLEOTIDE SEQUENCE [LARGE SCALE GENOMIC DNA]</scope>
    <source>
        <strain evidence="2">h7</strain>
    </source>
</reference>
<organism evidence="1 2">
    <name type="scientific">Hebeloma cylindrosporum</name>
    <dbReference type="NCBI Taxonomy" id="76867"/>
    <lineage>
        <taxon>Eukaryota</taxon>
        <taxon>Fungi</taxon>
        <taxon>Dikarya</taxon>
        <taxon>Basidiomycota</taxon>
        <taxon>Agaricomycotina</taxon>
        <taxon>Agaricomycetes</taxon>
        <taxon>Agaricomycetidae</taxon>
        <taxon>Agaricales</taxon>
        <taxon>Agaricineae</taxon>
        <taxon>Hymenogastraceae</taxon>
        <taxon>Hebeloma</taxon>
    </lineage>
</organism>
<protein>
    <submittedName>
        <fullName evidence="1">Uncharacterized protein</fullName>
    </submittedName>
</protein>
<dbReference type="AlphaFoldDB" id="A0A0C3BM99"/>
<gene>
    <name evidence="1" type="ORF">M413DRAFT_30507</name>
</gene>
<dbReference type="HOGENOM" id="CLU_1245515_0_0_1"/>
<dbReference type="Proteomes" id="UP000053424">
    <property type="component" value="Unassembled WGS sequence"/>
</dbReference>
<reference evidence="2" key="2">
    <citation type="submission" date="2015-01" db="EMBL/GenBank/DDBJ databases">
        <title>Evolutionary Origins and Diversification of the Mycorrhizal Mutualists.</title>
        <authorList>
            <consortium name="DOE Joint Genome Institute"/>
            <consortium name="Mycorrhizal Genomics Consortium"/>
            <person name="Kohler A."/>
            <person name="Kuo A."/>
            <person name="Nagy L.G."/>
            <person name="Floudas D."/>
            <person name="Copeland A."/>
            <person name="Barry K.W."/>
            <person name="Cichocki N."/>
            <person name="Veneault-Fourrey C."/>
            <person name="LaButti K."/>
            <person name="Lindquist E.A."/>
            <person name="Lipzen A."/>
            <person name="Lundell T."/>
            <person name="Morin E."/>
            <person name="Murat C."/>
            <person name="Riley R."/>
            <person name="Ohm R."/>
            <person name="Sun H."/>
            <person name="Tunlid A."/>
            <person name="Henrissat B."/>
            <person name="Grigoriev I.V."/>
            <person name="Hibbett D.S."/>
            <person name="Martin F."/>
        </authorList>
    </citation>
    <scope>NUCLEOTIDE SEQUENCE [LARGE SCALE GENOMIC DNA]</scope>
    <source>
        <strain evidence="2">h7</strain>
    </source>
</reference>
<sequence length="222" mass="25299">MPALFYLFTINARPITETFPRAEAASGYPYMLGLQRATWIVSQRGNGRSREGILRARKQCSMGIFLKAGLLGSWRSLPSRDRSWASCRNNGIFFIPPLDVSQAFGSRSVTQWDLPSAEHVAAWNYREGELIQVAHSSNRRSAKEGYYDYPRLMCLLVCGIAKVPHSIASQFSRRRSAGLSRYGEDLFGNYPTSTALDLVFCRRREMRFITVAEFFEPLHDRQ</sequence>
<proteinExistence type="predicted"/>
<name>A0A0C3BM99_HEBCY</name>
<keyword evidence="2" id="KW-1185">Reference proteome</keyword>
<dbReference type="EMBL" id="KN831794">
    <property type="protein sequence ID" value="KIM37835.1"/>
    <property type="molecule type" value="Genomic_DNA"/>
</dbReference>
<evidence type="ECO:0000313" key="1">
    <source>
        <dbReference type="EMBL" id="KIM37835.1"/>
    </source>
</evidence>
<accession>A0A0C3BM99</accession>
<evidence type="ECO:0000313" key="2">
    <source>
        <dbReference type="Proteomes" id="UP000053424"/>
    </source>
</evidence>